<dbReference type="Pfam" id="PF01882">
    <property type="entry name" value="DUF58"/>
    <property type="match status" value="1"/>
</dbReference>
<organism evidence="2 3">
    <name type="scientific">Candidatus Spechtbacteria bacterium RIFCSPHIGHO2_01_FULL_43_30</name>
    <dbReference type="NCBI Taxonomy" id="1802158"/>
    <lineage>
        <taxon>Bacteria</taxon>
        <taxon>Candidatus Spechtiibacteriota</taxon>
    </lineage>
</organism>
<protein>
    <recommendedName>
        <fullName evidence="1">DUF58 domain-containing protein</fullName>
    </recommendedName>
</protein>
<dbReference type="PANTHER" id="PTHR33608:SF6">
    <property type="entry name" value="BLL2464 PROTEIN"/>
    <property type="match status" value="1"/>
</dbReference>
<dbReference type="STRING" id="1802158.A2827_00355"/>
<dbReference type="AlphaFoldDB" id="A0A1G2H8B8"/>
<evidence type="ECO:0000313" key="2">
    <source>
        <dbReference type="EMBL" id="OGZ58724.1"/>
    </source>
</evidence>
<comment type="caution">
    <text evidence="2">The sequence shown here is derived from an EMBL/GenBank/DDBJ whole genome shotgun (WGS) entry which is preliminary data.</text>
</comment>
<gene>
    <name evidence="2" type="ORF">A2827_00355</name>
</gene>
<proteinExistence type="predicted"/>
<evidence type="ECO:0000259" key="1">
    <source>
        <dbReference type="Pfam" id="PF01882"/>
    </source>
</evidence>
<accession>A0A1G2H8B8</accession>
<reference evidence="2 3" key="1">
    <citation type="journal article" date="2016" name="Nat. Commun.">
        <title>Thousands of microbial genomes shed light on interconnected biogeochemical processes in an aquifer system.</title>
        <authorList>
            <person name="Anantharaman K."/>
            <person name="Brown C.T."/>
            <person name="Hug L.A."/>
            <person name="Sharon I."/>
            <person name="Castelle C.J."/>
            <person name="Probst A.J."/>
            <person name="Thomas B.C."/>
            <person name="Singh A."/>
            <person name="Wilkins M.J."/>
            <person name="Karaoz U."/>
            <person name="Brodie E.L."/>
            <person name="Williams K.H."/>
            <person name="Hubbard S.S."/>
            <person name="Banfield J.F."/>
        </authorList>
    </citation>
    <scope>NUCLEOTIDE SEQUENCE [LARGE SCALE GENOMIC DNA]</scope>
</reference>
<feature type="domain" description="DUF58" evidence="1">
    <location>
        <begin position="44"/>
        <end position="245"/>
    </location>
</feature>
<evidence type="ECO:0000313" key="3">
    <source>
        <dbReference type="Proteomes" id="UP000177932"/>
    </source>
</evidence>
<dbReference type="InterPro" id="IPR002881">
    <property type="entry name" value="DUF58"/>
</dbReference>
<sequence length="288" mass="32952">MSKTHIKARVFNRLGFEPRQKTNSRVSGQFQSRLIGSGQEFYSLREYTPGDDSRKIYWHHFAKTGNLMTREDIAETNLRIWLVVESSSSMNFGQKPQSIGVFFEFIKWLALGGPNSLGFIFFGDKIDFFAKPVMGQIATRQLSTLADSFPGTAQNKIADIKLPSSLLLKHGRNGDIVFFVSDFLFADIKEVEKELRKISLYQELIPVVLRDPRERIPMKNFRLASADMETSKVIELSNNDELSRFDSELKETFNSLGVENLWIETESDHATLTTIIGWLSNRGKVRLR</sequence>
<dbReference type="Proteomes" id="UP000177932">
    <property type="component" value="Unassembled WGS sequence"/>
</dbReference>
<dbReference type="PANTHER" id="PTHR33608">
    <property type="entry name" value="BLL2464 PROTEIN"/>
    <property type="match status" value="1"/>
</dbReference>
<dbReference type="EMBL" id="MHOD01000001">
    <property type="protein sequence ID" value="OGZ58724.1"/>
    <property type="molecule type" value="Genomic_DNA"/>
</dbReference>
<name>A0A1G2H8B8_9BACT</name>